<feature type="region of interest" description="Disordered" evidence="1">
    <location>
        <begin position="1"/>
        <end position="26"/>
    </location>
</feature>
<keyword evidence="4" id="KW-1185">Reference proteome</keyword>
<dbReference type="InterPro" id="IPR009081">
    <property type="entry name" value="PP-bd_ACP"/>
</dbReference>
<organism evidence="3 4">
    <name type="scientific">Amycolatopsis cynarae</name>
    <dbReference type="NCBI Taxonomy" id="2995223"/>
    <lineage>
        <taxon>Bacteria</taxon>
        <taxon>Bacillati</taxon>
        <taxon>Actinomycetota</taxon>
        <taxon>Actinomycetes</taxon>
        <taxon>Pseudonocardiales</taxon>
        <taxon>Pseudonocardiaceae</taxon>
        <taxon>Amycolatopsis</taxon>
    </lineage>
</organism>
<name>A0ABY7ATT3_9PSEU</name>
<dbReference type="Pfam" id="PF00550">
    <property type="entry name" value="PP-binding"/>
    <property type="match status" value="1"/>
</dbReference>
<dbReference type="InterPro" id="IPR036736">
    <property type="entry name" value="ACP-like_sf"/>
</dbReference>
<dbReference type="Proteomes" id="UP001163203">
    <property type="component" value="Chromosome"/>
</dbReference>
<reference evidence="3" key="1">
    <citation type="submission" date="2022-11" db="EMBL/GenBank/DDBJ databases">
        <authorList>
            <person name="Mo P."/>
        </authorList>
    </citation>
    <scope>NUCLEOTIDE SEQUENCE</scope>
    <source>
        <strain evidence="3">HUAS 11-8</strain>
    </source>
</reference>
<evidence type="ECO:0000256" key="1">
    <source>
        <dbReference type="SAM" id="MobiDB-lite"/>
    </source>
</evidence>
<accession>A0ABY7ATT3</accession>
<dbReference type="InterPro" id="IPR029058">
    <property type="entry name" value="AB_hydrolase_fold"/>
</dbReference>
<dbReference type="RefSeq" id="WP_268440590.1">
    <property type="nucleotide sequence ID" value="NZ_CP113836.1"/>
</dbReference>
<dbReference type="PROSITE" id="PS50075">
    <property type="entry name" value="CARRIER"/>
    <property type="match status" value="1"/>
</dbReference>
<feature type="compositionally biased region" description="Low complexity" evidence="1">
    <location>
        <begin position="1"/>
        <end position="19"/>
    </location>
</feature>
<dbReference type="EMBL" id="CP113836">
    <property type="protein sequence ID" value="WAL62943.1"/>
    <property type="molecule type" value="Genomic_DNA"/>
</dbReference>
<evidence type="ECO:0000313" key="4">
    <source>
        <dbReference type="Proteomes" id="UP001163203"/>
    </source>
</evidence>
<gene>
    <name evidence="3" type="ORF">ORV05_18020</name>
</gene>
<dbReference type="SUPFAM" id="SSF47336">
    <property type="entry name" value="ACP-like"/>
    <property type="match status" value="1"/>
</dbReference>
<sequence length="112" mass="11707">MGNPVPAAGAGPGASQPRGRAPRSAREEIRCERFAQALGVPHITIDDNFFPPGGHPLPAVRLIGRIRATSGVVPALRSLFESATVAALTGQPAGTRAARPALRRMPRPEEVS</sequence>
<feature type="region of interest" description="Disordered" evidence="1">
    <location>
        <begin position="90"/>
        <end position="112"/>
    </location>
</feature>
<dbReference type="Gene3D" id="3.40.50.1820">
    <property type="entry name" value="alpha/beta hydrolase"/>
    <property type="match status" value="1"/>
</dbReference>
<feature type="domain" description="Carrier" evidence="2">
    <location>
        <begin position="21"/>
        <end position="96"/>
    </location>
</feature>
<proteinExistence type="predicted"/>
<evidence type="ECO:0000259" key="2">
    <source>
        <dbReference type="PROSITE" id="PS50075"/>
    </source>
</evidence>
<evidence type="ECO:0000313" key="3">
    <source>
        <dbReference type="EMBL" id="WAL62943.1"/>
    </source>
</evidence>
<protein>
    <submittedName>
        <fullName evidence="3">Phosphopantetheine-binding protein</fullName>
    </submittedName>
</protein>